<gene>
    <name evidence="5" type="ORF">VKT23_020164</name>
</gene>
<keyword evidence="6" id="KW-1185">Reference proteome</keyword>
<evidence type="ECO:0000313" key="6">
    <source>
        <dbReference type="Proteomes" id="UP001498398"/>
    </source>
</evidence>
<accession>A0ABR1IJK6</accession>
<organism evidence="5 6">
    <name type="scientific">Marasmiellus scandens</name>
    <dbReference type="NCBI Taxonomy" id="2682957"/>
    <lineage>
        <taxon>Eukaryota</taxon>
        <taxon>Fungi</taxon>
        <taxon>Dikarya</taxon>
        <taxon>Basidiomycota</taxon>
        <taxon>Agaricomycotina</taxon>
        <taxon>Agaricomycetes</taxon>
        <taxon>Agaricomycetidae</taxon>
        <taxon>Agaricales</taxon>
        <taxon>Marasmiineae</taxon>
        <taxon>Omphalotaceae</taxon>
        <taxon>Marasmiellus</taxon>
    </lineage>
</organism>
<reference evidence="5 6" key="1">
    <citation type="submission" date="2024-01" db="EMBL/GenBank/DDBJ databases">
        <title>A draft genome for the cacao thread blight pathogen Marasmiellus scandens.</title>
        <authorList>
            <person name="Baruah I.K."/>
            <person name="Leung J."/>
            <person name="Bukari Y."/>
            <person name="Amoako-Attah I."/>
            <person name="Meinhardt L.W."/>
            <person name="Bailey B.A."/>
            <person name="Cohen S.P."/>
        </authorList>
    </citation>
    <scope>NUCLEOTIDE SEQUENCE [LARGE SCALE GENOMIC DNA]</scope>
    <source>
        <strain evidence="5 6">GH-19</strain>
    </source>
</reference>
<evidence type="ECO:0000256" key="1">
    <source>
        <dbReference type="PROSITE-ProRule" id="PRU00047"/>
    </source>
</evidence>
<protein>
    <recommendedName>
        <fullName evidence="4">CCHC-type domain-containing protein</fullName>
    </recommendedName>
</protein>
<feature type="compositionally biased region" description="Polar residues" evidence="3">
    <location>
        <begin position="44"/>
        <end position="54"/>
    </location>
</feature>
<dbReference type="Gene3D" id="4.10.60.10">
    <property type="entry name" value="Zinc finger, CCHC-type"/>
    <property type="match status" value="1"/>
</dbReference>
<keyword evidence="1" id="KW-0862">Zinc</keyword>
<evidence type="ECO:0000313" key="5">
    <source>
        <dbReference type="EMBL" id="KAK7434481.1"/>
    </source>
</evidence>
<feature type="region of interest" description="Disordered" evidence="3">
    <location>
        <begin position="17"/>
        <end position="67"/>
    </location>
</feature>
<dbReference type="PROSITE" id="PS50158">
    <property type="entry name" value="ZF_CCHC"/>
    <property type="match status" value="1"/>
</dbReference>
<evidence type="ECO:0000256" key="3">
    <source>
        <dbReference type="SAM" id="MobiDB-lite"/>
    </source>
</evidence>
<dbReference type="InterPro" id="IPR001878">
    <property type="entry name" value="Znf_CCHC"/>
</dbReference>
<proteinExistence type="predicted"/>
<keyword evidence="2" id="KW-0175">Coiled coil</keyword>
<name>A0ABR1IJK6_9AGAR</name>
<sequence>MNTSNTENAIIIPALTLSPPQTPRTDTTITLAPEEPLPIPPPTSQNLETVQNNNDTHDSDLSETDDPTTQELINSIQSLSNAIKELDEKIKLAIEAVNKAAEINQQKIRDENICCRKCSQKGHMAKNCEKFICRYCDWKKPGHYPSE</sequence>
<feature type="coiled-coil region" evidence="2">
    <location>
        <begin position="69"/>
        <end position="103"/>
    </location>
</feature>
<evidence type="ECO:0000259" key="4">
    <source>
        <dbReference type="PROSITE" id="PS50158"/>
    </source>
</evidence>
<dbReference type="Proteomes" id="UP001498398">
    <property type="component" value="Unassembled WGS sequence"/>
</dbReference>
<feature type="domain" description="CCHC-type" evidence="4">
    <location>
        <begin position="115"/>
        <end position="130"/>
    </location>
</feature>
<keyword evidence="1" id="KW-0479">Metal-binding</keyword>
<keyword evidence="1" id="KW-0863">Zinc-finger</keyword>
<comment type="caution">
    <text evidence="5">The sequence shown here is derived from an EMBL/GenBank/DDBJ whole genome shotgun (WGS) entry which is preliminary data.</text>
</comment>
<evidence type="ECO:0000256" key="2">
    <source>
        <dbReference type="SAM" id="Coils"/>
    </source>
</evidence>
<dbReference type="EMBL" id="JBANRG010000123">
    <property type="protein sequence ID" value="KAK7434481.1"/>
    <property type="molecule type" value="Genomic_DNA"/>
</dbReference>